<dbReference type="PROSITE" id="PS50006">
    <property type="entry name" value="FHA_DOMAIN"/>
    <property type="match status" value="1"/>
</dbReference>
<dbReference type="RefSeq" id="WP_153686095.1">
    <property type="nucleotide sequence ID" value="NZ_WJIF01000016.1"/>
</dbReference>
<evidence type="ECO:0000259" key="3">
    <source>
        <dbReference type="PROSITE" id="PS50006"/>
    </source>
</evidence>
<feature type="compositionally biased region" description="Low complexity" evidence="2">
    <location>
        <begin position="88"/>
        <end position="113"/>
    </location>
</feature>
<feature type="compositionally biased region" description="Pro residues" evidence="2">
    <location>
        <begin position="66"/>
        <end position="87"/>
    </location>
</feature>
<gene>
    <name evidence="4" type="ORF">GE115_17805</name>
</gene>
<dbReference type="SMART" id="SM00240">
    <property type="entry name" value="FHA"/>
    <property type="match status" value="1"/>
</dbReference>
<dbReference type="EMBL" id="WJIF01000016">
    <property type="protein sequence ID" value="MRG61717.1"/>
    <property type="molecule type" value="Genomic_DNA"/>
</dbReference>
<feature type="non-terminal residue" evidence="4">
    <location>
        <position position="1"/>
    </location>
</feature>
<name>A0A6I2FD34_9MICO</name>
<dbReference type="CDD" id="cd00060">
    <property type="entry name" value="FHA"/>
    <property type="match status" value="1"/>
</dbReference>
<dbReference type="SUPFAM" id="SSF49879">
    <property type="entry name" value="SMAD/FHA domain"/>
    <property type="match status" value="1"/>
</dbReference>
<feature type="region of interest" description="Disordered" evidence="2">
    <location>
        <begin position="66"/>
        <end position="113"/>
    </location>
</feature>
<evidence type="ECO:0000313" key="4">
    <source>
        <dbReference type="EMBL" id="MRG61717.1"/>
    </source>
</evidence>
<comment type="caution">
    <text evidence="4">The sequence shown here is derived from an EMBL/GenBank/DDBJ whole genome shotgun (WGS) entry which is preliminary data.</text>
</comment>
<keyword evidence="5" id="KW-1185">Reference proteome</keyword>
<sequence>AGTPAAPAAPSTPAAPADQWASWAGPAAPVDVDATTVAPPVAPSAVPSQTIPAIPLPPVIPPMPGAAPAPAAPPAAQPAAPAAPAPTPAFSTAPPAEPFATPAPAESFAPAAPAPAADPLDFAVANTVLRDGSGPILGADDDFDDDVESTVVVDRRPRVTWRLVLDDGTELGLTADRVLLGRNPSTADPAEQRLPVPDSTRTLSKTHARLVLADGQWSITDLGSTNGVLVDEGGEERLIDPHDPVPARGRFVLGEVGMRVEMGGGS</sequence>
<dbReference type="InterPro" id="IPR008984">
    <property type="entry name" value="SMAD_FHA_dom_sf"/>
</dbReference>
<feature type="compositionally biased region" description="Low complexity" evidence="2">
    <location>
        <begin position="1"/>
        <end position="17"/>
    </location>
</feature>
<dbReference type="Pfam" id="PF00498">
    <property type="entry name" value="FHA"/>
    <property type="match status" value="1"/>
</dbReference>
<accession>A0A6I2FD34</accession>
<feature type="region of interest" description="Disordered" evidence="2">
    <location>
        <begin position="1"/>
        <end position="27"/>
    </location>
</feature>
<dbReference type="AlphaFoldDB" id="A0A6I2FD34"/>
<organism evidence="4 5">
    <name type="scientific">Agromyces agglutinans</name>
    <dbReference type="NCBI Taxonomy" id="2662258"/>
    <lineage>
        <taxon>Bacteria</taxon>
        <taxon>Bacillati</taxon>
        <taxon>Actinomycetota</taxon>
        <taxon>Actinomycetes</taxon>
        <taxon>Micrococcales</taxon>
        <taxon>Microbacteriaceae</taxon>
        <taxon>Agromyces</taxon>
    </lineage>
</organism>
<keyword evidence="1" id="KW-0597">Phosphoprotein</keyword>
<evidence type="ECO:0000313" key="5">
    <source>
        <dbReference type="Proteomes" id="UP000431080"/>
    </source>
</evidence>
<proteinExistence type="predicted"/>
<dbReference type="Proteomes" id="UP000431080">
    <property type="component" value="Unassembled WGS sequence"/>
</dbReference>
<protein>
    <submittedName>
        <fullName evidence="4">FHA domain-containing protein</fullName>
    </submittedName>
</protein>
<dbReference type="Gene3D" id="2.60.200.20">
    <property type="match status" value="1"/>
</dbReference>
<evidence type="ECO:0000256" key="2">
    <source>
        <dbReference type="SAM" id="MobiDB-lite"/>
    </source>
</evidence>
<feature type="domain" description="FHA" evidence="3">
    <location>
        <begin position="178"/>
        <end position="231"/>
    </location>
</feature>
<reference evidence="4 5" key="1">
    <citation type="submission" date="2019-10" db="EMBL/GenBank/DDBJ databases">
        <authorList>
            <person name="Nie G."/>
            <person name="Ming H."/>
            <person name="Yi B."/>
        </authorList>
    </citation>
    <scope>NUCLEOTIDE SEQUENCE [LARGE SCALE GENOMIC DNA]</scope>
    <source>
        <strain evidence="4 5">CFH 90414</strain>
    </source>
</reference>
<dbReference type="InterPro" id="IPR000253">
    <property type="entry name" value="FHA_dom"/>
</dbReference>
<evidence type="ECO:0000256" key="1">
    <source>
        <dbReference type="ARBA" id="ARBA00022553"/>
    </source>
</evidence>